<dbReference type="Gene3D" id="3.20.20.140">
    <property type="entry name" value="Metal-dependent hydrolases"/>
    <property type="match status" value="1"/>
</dbReference>
<name>A0A1F7F705_UNCRA</name>
<dbReference type="Pfam" id="PF04909">
    <property type="entry name" value="Amidohydro_2"/>
    <property type="match status" value="1"/>
</dbReference>
<reference evidence="3 4" key="1">
    <citation type="journal article" date="2016" name="Nat. Commun.">
        <title>Thousands of microbial genomes shed light on interconnected biogeochemical processes in an aquifer system.</title>
        <authorList>
            <person name="Anantharaman K."/>
            <person name="Brown C.T."/>
            <person name="Hug L.A."/>
            <person name="Sharon I."/>
            <person name="Castelle C.J."/>
            <person name="Probst A.J."/>
            <person name="Thomas B.C."/>
            <person name="Singh A."/>
            <person name="Wilkins M.J."/>
            <person name="Karaoz U."/>
            <person name="Brodie E.L."/>
            <person name="Williams K.H."/>
            <person name="Hubbard S.S."/>
            <person name="Banfield J.F."/>
        </authorList>
    </citation>
    <scope>NUCLEOTIDE SEQUENCE [LARGE SCALE GENOMIC DNA]</scope>
</reference>
<comment type="caution">
    <text evidence="3">The sequence shown here is derived from an EMBL/GenBank/DDBJ whole genome shotgun (WGS) entry which is preliminary data.</text>
</comment>
<dbReference type="InterPro" id="IPR006680">
    <property type="entry name" value="Amidohydro-rel"/>
</dbReference>
<protein>
    <recommendedName>
        <fullName evidence="2">Amidohydrolase-related domain-containing protein</fullName>
    </recommendedName>
</protein>
<keyword evidence="1" id="KW-0456">Lyase</keyword>
<proteinExistence type="predicted"/>
<dbReference type="AlphaFoldDB" id="A0A1F7F705"/>
<dbReference type="InterPro" id="IPR032465">
    <property type="entry name" value="ACMSD"/>
</dbReference>
<dbReference type="Proteomes" id="UP000179243">
    <property type="component" value="Unassembled WGS sequence"/>
</dbReference>
<feature type="domain" description="Amidohydrolase-related" evidence="2">
    <location>
        <begin position="111"/>
        <end position="355"/>
    </location>
</feature>
<gene>
    <name evidence="3" type="ORF">A2519_14525</name>
</gene>
<dbReference type="GO" id="GO:0019748">
    <property type="term" value="P:secondary metabolic process"/>
    <property type="evidence" value="ECO:0007669"/>
    <property type="project" value="TreeGrafter"/>
</dbReference>
<sequence>MRSFVATLLISAAVSLLAVAVYHGLISRSEYQPYHHRNVAYLDTADNGFSKGWQGHERAQPRVWFDMHMHMTDACSTVGLIQEGVGYWKKAMGDLGGLCGGVILDGTLDTARPLYEYCRTDTSMHPFLWLKFSKDPPAPAQLEYLVKTRGVEGVKLHNGFIYDDALDYRLMDSEAWNAIYATCGKLGIPILWHLNHRFCDPEIVYWDCNYEKIWKGLPYTNRDVLALFEKIADKHKDVQFILAHMNFMGYDSLGTLFDRHPNVCADGSSPLKISTAHRLTPREIQELRPFFIKYQDRIFFGTDNSIRLPPQRNEAVEVLNMLYLYTDYQYFLLQLELPHRVIDKIAYRNAEKALRAKF</sequence>
<dbReference type="GO" id="GO:0016787">
    <property type="term" value="F:hydrolase activity"/>
    <property type="evidence" value="ECO:0007669"/>
    <property type="project" value="InterPro"/>
</dbReference>
<dbReference type="GO" id="GO:0005737">
    <property type="term" value="C:cytoplasm"/>
    <property type="evidence" value="ECO:0007669"/>
    <property type="project" value="TreeGrafter"/>
</dbReference>
<dbReference type="InterPro" id="IPR032466">
    <property type="entry name" value="Metal_Hydrolase"/>
</dbReference>
<evidence type="ECO:0000313" key="3">
    <source>
        <dbReference type="EMBL" id="OGK02429.1"/>
    </source>
</evidence>
<dbReference type="EMBL" id="MFYX01000108">
    <property type="protein sequence ID" value="OGK02429.1"/>
    <property type="molecule type" value="Genomic_DNA"/>
</dbReference>
<organism evidence="3 4">
    <name type="scientific">Candidatus Raymondbacteria bacterium RIFOXYD12_FULL_49_13</name>
    <dbReference type="NCBI Taxonomy" id="1817890"/>
    <lineage>
        <taxon>Bacteria</taxon>
        <taxon>Raymondiibacteriota</taxon>
    </lineage>
</organism>
<dbReference type="GO" id="GO:0016831">
    <property type="term" value="F:carboxy-lyase activity"/>
    <property type="evidence" value="ECO:0007669"/>
    <property type="project" value="InterPro"/>
</dbReference>
<evidence type="ECO:0000259" key="2">
    <source>
        <dbReference type="Pfam" id="PF04909"/>
    </source>
</evidence>
<evidence type="ECO:0000256" key="1">
    <source>
        <dbReference type="ARBA" id="ARBA00023239"/>
    </source>
</evidence>
<dbReference type="PANTHER" id="PTHR21240">
    <property type="entry name" value="2-AMINO-3-CARBOXYLMUCONATE-6-SEMIALDEHYDE DECARBOXYLASE"/>
    <property type="match status" value="1"/>
</dbReference>
<dbReference type="PANTHER" id="PTHR21240:SF28">
    <property type="entry name" value="ISO-OROTATE DECARBOXYLASE (EUROFUNG)"/>
    <property type="match status" value="1"/>
</dbReference>
<accession>A0A1F7F705</accession>
<evidence type="ECO:0000313" key="4">
    <source>
        <dbReference type="Proteomes" id="UP000179243"/>
    </source>
</evidence>
<dbReference type="SUPFAM" id="SSF51556">
    <property type="entry name" value="Metallo-dependent hydrolases"/>
    <property type="match status" value="1"/>
</dbReference>